<feature type="domain" description="Cas12a PI" evidence="8">
    <location>
        <begin position="618"/>
        <end position="705"/>
    </location>
</feature>
<evidence type="ECO:0008006" key="11">
    <source>
        <dbReference type="Google" id="ProtNLM"/>
    </source>
</evidence>
<protein>
    <recommendedName>
        <fullName evidence="11">Type V CRISPR-associated protein Cpf1</fullName>
    </recommendedName>
</protein>
<feature type="site" description="Binds crRNA" evidence="3">
    <location>
        <position position="775"/>
    </location>
</feature>
<feature type="domain" description="Cas12a REC2" evidence="7">
    <location>
        <begin position="309"/>
        <end position="539"/>
    </location>
</feature>
<feature type="region of interest" description="Binds crRNA" evidence="2">
    <location>
        <begin position="746"/>
        <end position="747"/>
    </location>
</feature>
<feature type="active site" description="For DNase activity of RuvC domain" evidence="1">
    <location>
        <position position="860"/>
    </location>
</feature>
<dbReference type="Proteomes" id="UP000254263">
    <property type="component" value="Unassembled WGS sequence"/>
</dbReference>
<dbReference type="InterPro" id="IPR040882">
    <property type="entry name" value="Cas12a_NUC"/>
</dbReference>
<feature type="region of interest" description="Binds crRNA in crRNA-target DNA heteroduplex" evidence="2">
    <location>
        <begin position="279"/>
        <end position="282"/>
    </location>
</feature>
<dbReference type="InterPro" id="IPR040787">
    <property type="entry name" value="Cas12a_REC1"/>
</dbReference>
<feature type="region of interest" description="Binds crRNA" evidence="2">
    <location>
        <begin position="809"/>
        <end position="817"/>
    </location>
</feature>
<dbReference type="InterPro" id="IPR040852">
    <property type="entry name" value="RuvC_1"/>
</dbReference>
<evidence type="ECO:0000256" key="3">
    <source>
        <dbReference type="PIRSR" id="PIRSR627620-3"/>
    </source>
</evidence>
<evidence type="ECO:0000259" key="6">
    <source>
        <dbReference type="Pfam" id="PF18516"/>
    </source>
</evidence>
<feature type="active site" description="For pre-crRNA processing" evidence="1">
    <location>
        <position position="813"/>
    </location>
</feature>
<proteinExistence type="predicted"/>
<evidence type="ECO:0000259" key="8">
    <source>
        <dbReference type="Pfam" id="PF22222"/>
    </source>
</evidence>
<dbReference type="Pfam" id="PF18516">
    <property type="entry name" value="RuvC_1"/>
    <property type="match status" value="1"/>
</dbReference>
<dbReference type="Pfam" id="PF18510">
    <property type="entry name" value="NUC"/>
    <property type="match status" value="1"/>
</dbReference>
<feature type="active site" description="For DNase activity of RuvC domain" evidence="1">
    <location>
        <position position="951"/>
    </location>
</feature>
<evidence type="ECO:0000313" key="10">
    <source>
        <dbReference type="Proteomes" id="UP000254263"/>
    </source>
</evidence>
<evidence type="ECO:0000259" key="7">
    <source>
        <dbReference type="Pfam" id="PF21918"/>
    </source>
</evidence>
<dbReference type="RefSeq" id="WP_018359861.1">
    <property type="nucleotide sequence ID" value="NZ_UGTI01000001.1"/>
</dbReference>
<organism evidence="9 10">
    <name type="scientific">Porphyromonas macacae</name>
    <dbReference type="NCBI Taxonomy" id="28115"/>
    <lineage>
        <taxon>Bacteria</taxon>
        <taxon>Pseudomonadati</taxon>
        <taxon>Bacteroidota</taxon>
        <taxon>Bacteroidia</taxon>
        <taxon>Bacteroidales</taxon>
        <taxon>Porphyromonadaceae</taxon>
        <taxon>Porphyromonas</taxon>
    </lineage>
</organism>
<feature type="site" description="Binds Target strand DNA" evidence="3">
    <location>
        <position position="629"/>
    </location>
</feature>
<dbReference type="Pfam" id="PF22222">
    <property type="entry name" value="Cpf1_PI-like"/>
    <property type="match status" value="1"/>
</dbReference>
<dbReference type="EMBL" id="UGTI01000001">
    <property type="protein sequence ID" value="SUB78739.1"/>
    <property type="molecule type" value="Genomic_DNA"/>
</dbReference>
<evidence type="ECO:0000259" key="5">
    <source>
        <dbReference type="Pfam" id="PF18510"/>
    </source>
</evidence>
<feature type="site" description="Binds DNA in crRNA-target DNA heteroduplex" evidence="3">
    <location>
        <position position="287"/>
    </location>
</feature>
<dbReference type="InterPro" id="IPR053993">
    <property type="entry name" value="Cas12a_PI"/>
</dbReference>
<sequence>MKTQHFFEDFTSLYSLSKTIRFELKPIGKTLENIKKNGLIRRDEQRLDDYEKLKKVIDEYHEDFIANILSSFSFSEEILQSYIQNLSESEARAKIEKTMRDTLAKAFSEDERYKSIFKKELVKKDIPVWCPAYKSLCKKFDNFTTSLVPFHENRKNLYTSNEITASIPYRIVHVNLPKFIQNIEALCELQKKMGADLYLEMMENLRNVWPSFVKTPDDLCNLKTYNHLMVQSSISEYNRFVGGYSTEDGTKHQGINEWINIYRQRNKEMRLPGLVFLHKQILAKVDSSSFISDTLENDDQVFCVLRQFRKLFWNTVSSKEDDAASLKDLFCGLSGYDPEAIYVSDAHLATISKNIFDRWNYISDAIRRKTEVLMPRKKESVERYAEKISKQIKKRQSYSLAELDDLLAHYSEESLPAGFSLLSYFTSLGGQKYLVSDGEVILYEEGSNIWDEVLIAFRDLQVILDKDFTEKKLGKDEEAVSVIKKALDSALRLRKFFDLLSGTGAEIRRDSSFYALYTDRMDKLKGLLKMYDKVRNYLTKKPYSIEKFKLHFDNPSLLSGWDKNKELNNLSVIFRQNGYYYLGIMTPKGKNLFKTLPKLGAEEMFYEKMEYKQIAEPMLMLPKVFFPKKTKPAFAPDQSVVDIYNKKTFKTGQKGFNKKDLYRLIDFYKEALTVHEWKLFNFSFSPTEQYRNIGEFFDEVREQAYKVSMVNVPASYIDEAVENGKLYLFQIYNKDFSPYSKGIPNLHTLYWKALFSEQNQSRVYKLCGGGELFYRKASLHMQDTTVHPKGISIHKKNLNKKGETSLFNYDLVKDKRFTEDKFFFHVPISINYKNKKITNVNQMVRDYIAQNDDLQIIGIDRGERNLLYISRIDTRGNLLEQFSLNVIESDKGDLRTDYQKILGDREQERLRRRQEWKSIESIKDLKDGYMSQVVHKICNMVVEHKAIVVLENLNLSFMKGRKKVEKSVYEKFERMLVDKLNYLVVDKKNLSNEPGGLYAAYQLTNPLFSFEELHRYPQSGILFFVDPWNTSLTDPSTGFVNLLGRINYTNVGDARKFFDRFNAIRYDGKGNILFDLDLSRFDVRVETQRKLWTLTTFGSRIAKSKKSGKWMVERIENLSLCFLELFEQFNIGYRVEKDLKKAILSQDRKEFYVRLIYLFNLMMQIRNSDGEEDYILSPALNEKNLQFDSRLIEAKDLPVDADANGAYNVARKGLMVVQRIKRGDHESIHRIGRAQWLRYVQEGIVE</sequence>
<dbReference type="InterPro" id="IPR027620">
    <property type="entry name" value="Cas12a"/>
</dbReference>
<feature type="site" description="Binds DNA in crRNA-target DNA heteroduplex" evidence="3">
    <location>
        <position position="541"/>
    </location>
</feature>
<feature type="domain" description="Cas12a nuclease" evidence="5">
    <location>
        <begin position="1034"/>
        <end position="1190"/>
    </location>
</feature>
<evidence type="ECO:0000259" key="4">
    <source>
        <dbReference type="Pfam" id="PF18501"/>
    </source>
</evidence>
<feature type="region of interest" description="Binds crRNA" evidence="2">
    <location>
        <begin position="543"/>
        <end position="547"/>
    </location>
</feature>
<accession>A0A379DK25</accession>
<gene>
    <name evidence="9" type="ORF">NCTC13100_01925</name>
</gene>
<dbReference type="Pfam" id="PF18501">
    <property type="entry name" value="REC1"/>
    <property type="match status" value="1"/>
</dbReference>
<name>A0A379DK25_9PORP</name>
<feature type="active site" description="For pre-crRNA processing" evidence="1">
    <location>
        <position position="787"/>
    </location>
</feature>
<dbReference type="NCBIfam" id="TIGR04330">
    <property type="entry name" value="cas_Cpf1"/>
    <property type="match status" value="1"/>
</dbReference>
<feature type="site" description="Binds DNA protospacer adjacent motif (PAM)" evidence="3">
    <location>
        <position position="565"/>
    </location>
</feature>
<reference evidence="9 10" key="1">
    <citation type="submission" date="2018-06" db="EMBL/GenBank/DDBJ databases">
        <authorList>
            <consortium name="Pathogen Informatics"/>
            <person name="Doyle S."/>
        </authorList>
    </citation>
    <scope>NUCLEOTIDE SEQUENCE [LARGE SCALE GENOMIC DNA]</scope>
    <source>
        <strain evidence="9 10">NCTC13100</strain>
    </source>
</reference>
<feature type="domain" description="Cas12a RuvC nuclease" evidence="6">
    <location>
        <begin position="837"/>
        <end position="1242"/>
    </location>
</feature>
<feature type="domain" description="Cas12a REC1" evidence="4">
    <location>
        <begin position="51"/>
        <end position="281"/>
    </location>
</feature>
<feature type="region of interest" description="Binds DNA in crRNA-target DNA heteroduplex" evidence="2">
    <location>
        <begin position="256"/>
        <end position="260"/>
    </location>
</feature>
<evidence type="ECO:0000313" key="9">
    <source>
        <dbReference type="EMBL" id="SUB78739.1"/>
    </source>
</evidence>
<evidence type="ECO:0000256" key="1">
    <source>
        <dbReference type="PIRSR" id="PIRSR627620-1"/>
    </source>
</evidence>
<feature type="region of interest" description="Binds crRNA alone and in crRNA-target DNA heteroduplex" evidence="2">
    <location>
        <begin position="150"/>
        <end position="154"/>
    </location>
</feature>
<feature type="active site" description="For DNase activity of RuvC domain" evidence="1">
    <location>
        <position position="1202"/>
    </location>
</feature>
<dbReference type="AlphaFoldDB" id="A0A379DK25"/>
<dbReference type="InterPro" id="IPR054116">
    <property type="entry name" value="Cas12a_REC2"/>
</dbReference>
<feature type="region of interest" description="Binds crRNA alone and in crRNA-target DNA heteroduplex" evidence="2">
    <location>
        <begin position="50"/>
        <end position="54"/>
    </location>
</feature>
<feature type="site" description="Binds Target strand DNA; via amide nitrogen" evidence="3">
    <location>
        <position position="768"/>
    </location>
</feature>
<feature type="site" description="Binds PAM" evidence="3">
    <location>
        <position position="623"/>
    </location>
</feature>
<dbReference type="Pfam" id="PF21918">
    <property type="entry name" value="cas_Cpf1_2nd"/>
    <property type="match status" value="1"/>
</dbReference>
<feature type="active site" description="For pre-crRNA processing" evidence="1">
    <location>
        <position position="796"/>
    </location>
</feature>
<feature type="site" description="Binds crRNA alone and in crRNA-target DNA heteroduplex" evidence="3">
    <location>
        <position position="19"/>
    </location>
</feature>
<evidence type="ECO:0000256" key="2">
    <source>
        <dbReference type="PIRSR" id="PIRSR627620-2"/>
    </source>
</evidence>
<feature type="region of interest" description="Binds crRNA" evidence="2">
    <location>
        <begin position="734"/>
        <end position="737"/>
    </location>
</feature>